<evidence type="ECO:0000256" key="8">
    <source>
        <dbReference type="PIRSR" id="PIRSR000102-1"/>
    </source>
</evidence>
<dbReference type="InterPro" id="IPR022383">
    <property type="entry name" value="Lactate/malate_DH_C"/>
</dbReference>
<accession>A0A9X3NJY9</accession>
<feature type="binding site" evidence="7 10">
    <location>
        <begin position="9"/>
        <end position="15"/>
    </location>
    <ligand>
        <name>NAD(+)</name>
        <dbReference type="ChEBI" id="CHEBI:57540"/>
    </ligand>
</feature>
<dbReference type="GO" id="GO:0030060">
    <property type="term" value="F:L-malate dehydrogenase (NAD+) activity"/>
    <property type="evidence" value="ECO:0007669"/>
    <property type="project" value="UniProtKB-UniRule"/>
</dbReference>
<feature type="binding site" evidence="7 10">
    <location>
        <position position="103"/>
    </location>
    <ligand>
        <name>NAD(+)</name>
        <dbReference type="ChEBI" id="CHEBI:57540"/>
    </ligand>
</feature>
<dbReference type="Pfam" id="PF02866">
    <property type="entry name" value="Ldh_1_C"/>
    <property type="match status" value="1"/>
</dbReference>
<feature type="binding site" evidence="7">
    <location>
        <position position="110"/>
    </location>
    <ligand>
        <name>NAD(+)</name>
        <dbReference type="ChEBI" id="CHEBI:57540"/>
    </ligand>
</feature>
<comment type="function">
    <text evidence="7">Catalyzes the reversible oxidation of malate to oxaloacetate.</text>
</comment>
<evidence type="ECO:0000256" key="11">
    <source>
        <dbReference type="RuleBase" id="RU000422"/>
    </source>
</evidence>
<dbReference type="GO" id="GO:0006108">
    <property type="term" value="P:malate metabolic process"/>
    <property type="evidence" value="ECO:0007669"/>
    <property type="project" value="InterPro"/>
</dbReference>
<proteinExistence type="inferred from homology"/>
<dbReference type="InterPro" id="IPR015955">
    <property type="entry name" value="Lactate_DH/Glyco_Ohase_4_C"/>
</dbReference>
<dbReference type="Proteomes" id="UP001147653">
    <property type="component" value="Unassembled WGS sequence"/>
</dbReference>
<evidence type="ECO:0000256" key="6">
    <source>
        <dbReference type="ARBA" id="ARBA00048313"/>
    </source>
</evidence>
<dbReference type="NCBIfam" id="NF003916">
    <property type="entry name" value="PRK05442.1"/>
    <property type="match status" value="1"/>
</dbReference>
<feature type="binding site" evidence="7 9">
    <location>
        <position position="129"/>
    </location>
    <ligand>
        <name>substrate</name>
    </ligand>
</feature>
<dbReference type="InterPro" id="IPR001236">
    <property type="entry name" value="Lactate/malate_DH_N"/>
</dbReference>
<evidence type="ECO:0000256" key="7">
    <source>
        <dbReference type="HAMAP-Rule" id="MF_01517"/>
    </source>
</evidence>
<reference evidence="14" key="1">
    <citation type="submission" date="2022-10" db="EMBL/GenBank/DDBJ databases">
        <title>The WGS of Solirubrobacter phytolaccae KCTC 29190.</title>
        <authorList>
            <person name="Jiang Z."/>
        </authorList>
    </citation>
    <scope>NUCLEOTIDE SEQUENCE</scope>
    <source>
        <strain evidence="14">KCTC 29190</strain>
    </source>
</reference>
<comment type="caution">
    <text evidence="14">The sequence shown here is derived from an EMBL/GenBank/DDBJ whole genome shotgun (WGS) entry which is preliminary data.</text>
</comment>
<dbReference type="FunFam" id="3.90.110.10:FF:000002">
    <property type="entry name" value="Malate dehydrogenase"/>
    <property type="match status" value="1"/>
</dbReference>
<keyword evidence="7 11" id="KW-0816">Tricarboxylic acid cycle</keyword>
<protein>
    <recommendedName>
        <fullName evidence="3 7">Malate dehydrogenase</fullName>
        <ecNumber evidence="2 7">1.1.1.37</ecNumber>
    </recommendedName>
</protein>
<dbReference type="InterPro" id="IPR001252">
    <property type="entry name" value="Malate_DH_AS"/>
</dbReference>
<evidence type="ECO:0000256" key="10">
    <source>
        <dbReference type="PIRSR" id="PIRSR000102-3"/>
    </source>
</evidence>
<dbReference type="FunFam" id="3.40.50.720:FF:000010">
    <property type="entry name" value="Malate dehydrogenase"/>
    <property type="match status" value="1"/>
</dbReference>
<dbReference type="RefSeq" id="WP_270027138.1">
    <property type="nucleotide sequence ID" value="NZ_JAPDDP010000040.1"/>
</dbReference>
<dbReference type="PIRSF" id="PIRSF000102">
    <property type="entry name" value="Lac_mal_DH"/>
    <property type="match status" value="1"/>
</dbReference>
<feature type="active site" description="Proton acceptor" evidence="7 8">
    <location>
        <position position="185"/>
    </location>
</feature>
<comment type="catalytic activity">
    <reaction evidence="6 7 11">
        <text>(S)-malate + NAD(+) = oxaloacetate + NADH + H(+)</text>
        <dbReference type="Rhea" id="RHEA:21432"/>
        <dbReference type="ChEBI" id="CHEBI:15378"/>
        <dbReference type="ChEBI" id="CHEBI:15589"/>
        <dbReference type="ChEBI" id="CHEBI:16452"/>
        <dbReference type="ChEBI" id="CHEBI:57540"/>
        <dbReference type="ChEBI" id="CHEBI:57945"/>
        <dbReference type="EC" id="1.1.1.37"/>
    </reaction>
</comment>
<comment type="similarity">
    <text evidence="1 7">Belongs to the LDH/MDH superfamily. MDH type 2 family.</text>
</comment>
<evidence type="ECO:0000313" key="14">
    <source>
        <dbReference type="EMBL" id="MDA0182757.1"/>
    </source>
</evidence>
<dbReference type="GO" id="GO:0006099">
    <property type="term" value="P:tricarboxylic acid cycle"/>
    <property type="evidence" value="ECO:0007669"/>
    <property type="project" value="UniProtKB-UniRule"/>
</dbReference>
<dbReference type="AlphaFoldDB" id="A0A9X3NJY9"/>
<dbReference type="NCBIfam" id="TIGR01759">
    <property type="entry name" value="MalateDH-SF1"/>
    <property type="match status" value="1"/>
</dbReference>
<evidence type="ECO:0000256" key="2">
    <source>
        <dbReference type="ARBA" id="ARBA00012995"/>
    </source>
</evidence>
<sequence length="327" mass="34238">MATTVTVTGAAGQIGYALLFRIASGQLLGPDKPVHLNLLEIPQGVKAAEGTALELFDSAFPLLAGIDVYDDAHKAFEGANIALLVGARPRTKGMERADLLEANGGIFKPQGEAIAAGAADDIKVLVVGNPANTNALIAASNADGVPKERFTAMTRLDHNRAIAQLAQRTGAAVSEITNMAIWGNHSPSMYPDLFNAKVKGERAWDAVGDEDWVANEYIPRVGKRGAEIIEARGASSAASAASAAIDHVHDWVNGTPEGEWVSMAVPSTGAYGVPEGIISSFPVTTAGGEYTIVEGLDVPEFSQARIDKTVAELQEEREAVVKLGLVS</sequence>
<evidence type="ECO:0000256" key="4">
    <source>
        <dbReference type="ARBA" id="ARBA00023002"/>
    </source>
</evidence>
<dbReference type="Gene3D" id="3.40.50.720">
    <property type="entry name" value="NAD(P)-binding Rossmann-like Domain"/>
    <property type="match status" value="1"/>
</dbReference>
<dbReference type="InterPro" id="IPR010945">
    <property type="entry name" value="Malate_DH_type2"/>
</dbReference>
<evidence type="ECO:0000259" key="12">
    <source>
        <dbReference type="Pfam" id="PF00056"/>
    </source>
</evidence>
<name>A0A9X3NJY9_9ACTN</name>
<dbReference type="EMBL" id="JAPDDP010000040">
    <property type="protein sequence ID" value="MDA0182757.1"/>
    <property type="molecule type" value="Genomic_DNA"/>
</dbReference>
<dbReference type="SUPFAM" id="SSF56327">
    <property type="entry name" value="LDH C-terminal domain-like"/>
    <property type="match status" value="1"/>
</dbReference>
<evidence type="ECO:0000256" key="9">
    <source>
        <dbReference type="PIRSR" id="PIRSR000102-2"/>
    </source>
</evidence>
<organism evidence="14 15">
    <name type="scientific">Solirubrobacter phytolaccae</name>
    <dbReference type="NCBI Taxonomy" id="1404360"/>
    <lineage>
        <taxon>Bacteria</taxon>
        <taxon>Bacillati</taxon>
        <taxon>Actinomycetota</taxon>
        <taxon>Thermoleophilia</taxon>
        <taxon>Solirubrobacterales</taxon>
        <taxon>Solirubrobacteraceae</taxon>
        <taxon>Solirubrobacter</taxon>
    </lineage>
</organism>
<evidence type="ECO:0000256" key="5">
    <source>
        <dbReference type="ARBA" id="ARBA00023027"/>
    </source>
</evidence>
<evidence type="ECO:0000259" key="13">
    <source>
        <dbReference type="Pfam" id="PF02866"/>
    </source>
</evidence>
<dbReference type="EC" id="1.1.1.37" evidence="2 7"/>
<dbReference type="SUPFAM" id="SSF51735">
    <property type="entry name" value="NAD(P)-binding Rossmann-fold domains"/>
    <property type="match status" value="1"/>
</dbReference>
<feature type="binding site" evidence="7 10">
    <location>
        <begin position="127"/>
        <end position="129"/>
    </location>
    <ligand>
        <name>NAD(+)</name>
        <dbReference type="ChEBI" id="CHEBI:57540"/>
    </ligand>
</feature>
<dbReference type="InterPro" id="IPR036291">
    <property type="entry name" value="NAD(P)-bd_dom_sf"/>
</dbReference>
<dbReference type="PROSITE" id="PS00068">
    <property type="entry name" value="MDH"/>
    <property type="match status" value="1"/>
</dbReference>
<dbReference type="Gene3D" id="3.90.110.10">
    <property type="entry name" value="Lactate dehydrogenase/glycoside hydrolase, family 4, C-terminal"/>
    <property type="match status" value="1"/>
</dbReference>
<evidence type="ECO:0000313" key="15">
    <source>
        <dbReference type="Proteomes" id="UP001147653"/>
    </source>
</evidence>
<feature type="binding site" evidence="7 9">
    <location>
        <position position="96"/>
    </location>
    <ligand>
        <name>substrate</name>
    </ligand>
</feature>
<feature type="binding site" evidence="7 9">
    <location>
        <position position="160"/>
    </location>
    <ligand>
        <name>substrate</name>
    </ligand>
</feature>
<feature type="domain" description="Lactate/malate dehydrogenase N-terminal" evidence="12">
    <location>
        <begin position="4"/>
        <end position="147"/>
    </location>
</feature>
<gene>
    <name evidence="7" type="primary">mdh</name>
    <name evidence="14" type="ORF">OJ997_20765</name>
</gene>
<evidence type="ECO:0000256" key="1">
    <source>
        <dbReference type="ARBA" id="ARBA00009613"/>
    </source>
</evidence>
<keyword evidence="15" id="KW-1185">Reference proteome</keyword>
<dbReference type="HAMAP" id="MF_01517">
    <property type="entry name" value="Malate_dehydrog_2"/>
    <property type="match status" value="1"/>
</dbReference>
<dbReference type="Pfam" id="PF00056">
    <property type="entry name" value="Ldh_1_N"/>
    <property type="match status" value="1"/>
</dbReference>
<dbReference type="InterPro" id="IPR001557">
    <property type="entry name" value="L-lactate/malate_DH"/>
</dbReference>
<feature type="domain" description="Lactate/malate dehydrogenase C-terminal" evidence="13">
    <location>
        <begin position="154"/>
        <end position="321"/>
    </location>
</feature>
<keyword evidence="5 7" id="KW-0520">NAD</keyword>
<evidence type="ECO:0000256" key="3">
    <source>
        <dbReference type="ARBA" id="ARBA00020382"/>
    </source>
</evidence>
<dbReference type="CDD" id="cd01338">
    <property type="entry name" value="MDH_chloroplast-like"/>
    <property type="match status" value="1"/>
</dbReference>
<dbReference type="PANTHER" id="PTHR23382">
    <property type="entry name" value="MALATE DEHYDROGENASE"/>
    <property type="match status" value="1"/>
</dbReference>
<feature type="binding site" evidence="7 9">
    <location>
        <position position="90"/>
    </location>
    <ligand>
        <name>substrate</name>
    </ligand>
</feature>
<keyword evidence="4 7" id="KW-0560">Oxidoreductase</keyword>